<name>A0A6C0DRX1_9ZZZZ</name>
<dbReference type="Pfam" id="PF12705">
    <property type="entry name" value="PDDEXK_1"/>
    <property type="match status" value="1"/>
</dbReference>
<protein>
    <recommendedName>
        <fullName evidence="1">PD-(D/E)XK endonuclease-like domain-containing protein</fullName>
    </recommendedName>
</protein>
<accession>A0A6C0DRX1</accession>
<proteinExistence type="predicted"/>
<evidence type="ECO:0000259" key="1">
    <source>
        <dbReference type="Pfam" id="PF12705"/>
    </source>
</evidence>
<dbReference type="InterPro" id="IPR038726">
    <property type="entry name" value="PDDEXK_AddAB-type"/>
</dbReference>
<dbReference type="InterPro" id="IPR011604">
    <property type="entry name" value="PDDEXK-like_dom_sf"/>
</dbReference>
<organism evidence="2">
    <name type="scientific">viral metagenome</name>
    <dbReference type="NCBI Taxonomy" id="1070528"/>
    <lineage>
        <taxon>unclassified sequences</taxon>
        <taxon>metagenomes</taxon>
        <taxon>organismal metagenomes</taxon>
    </lineage>
</organism>
<dbReference type="EMBL" id="MN739661">
    <property type="protein sequence ID" value="QHT19050.1"/>
    <property type="molecule type" value="Genomic_DNA"/>
</dbReference>
<dbReference type="Gene3D" id="3.90.320.10">
    <property type="match status" value="1"/>
</dbReference>
<dbReference type="InterPro" id="IPR011335">
    <property type="entry name" value="Restrct_endonuc-II-like"/>
</dbReference>
<feature type="domain" description="PD-(D/E)XK endonuclease-like" evidence="1">
    <location>
        <begin position="119"/>
        <end position="259"/>
    </location>
</feature>
<dbReference type="AlphaFoldDB" id="A0A6C0DRX1"/>
<dbReference type="SUPFAM" id="SSF52980">
    <property type="entry name" value="Restriction endonuclease-like"/>
    <property type="match status" value="1"/>
</dbReference>
<sequence length="271" mass="32285">MPTPPTYLSNLNPHPRDQFIEFDEGPHIYTVHGKQGYTSVTTWNHKHFPHFDPDSTITNILSNKKMKDPSYKYYGMTREDIQAQWNKKGADASAAGTKMHYDIECYYNKIDVENTSAEFSFFKKFLKDFPELKPYRTEWMIYYEELKLSGSVDMIYENPDGTLQIYDWKRCESIDNENNFGQSAITRCISHLPHTNFWHYSLQLNTYKKILETKYGKTVTGLYLVRLHPNNPYKTYERIQVPFLEKEMDDLFQERKREVDKEEEEKNKTET</sequence>
<reference evidence="2" key="1">
    <citation type="journal article" date="2020" name="Nature">
        <title>Giant virus diversity and host interactions through global metagenomics.</title>
        <authorList>
            <person name="Schulz F."/>
            <person name="Roux S."/>
            <person name="Paez-Espino D."/>
            <person name="Jungbluth S."/>
            <person name="Walsh D.A."/>
            <person name="Denef V.J."/>
            <person name="McMahon K.D."/>
            <person name="Konstantinidis K.T."/>
            <person name="Eloe-Fadrosh E.A."/>
            <person name="Kyrpides N.C."/>
            <person name="Woyke T."/>
        </authorList>
    </citation>
    <scope>NUCLEOTIDE SEQUENCE</scope>
    <source>
        <strain evidence="2">GVMAG-M-3300023174-49</strain>
    </source>
</reference>
<evidence type="ECO:0000313" key="2">
    <source>
        <dbReference type="EMBL" id="QHT19050.1"/>
    </source>
</evidence>